<accession>A0ABU1DJH7</accession>
<organism evidence="3 4">
    <name type="scientific">Chelatococcus sambhunathii</name>
    <dbReference type="NCBI Taxonomy" id="363953"/>
    <lineage>
        <taxon>Bacteria</taxon>
        <taxon>Pseudomonadati</taxon>
        <taxon>Pseudomonadota</taxon>
        <taxon>Alphaproteobacteria</taxon>
        <taxon>Hyphomicrobiales</taxon>
        <taxon>Chelatococcaceae</taxon>
        <taxon>Chelatococcus</taxon>
    </lineage>
</organism>
<dbReference type="PRINTS" id="PR00313">
    <property type="entry name" value="CABNDNGRPT"/>
</dbReference>
<dbReference type="PROSITE" id="PS00330">
    <property type="entry name" value="HEMOLYSIN_CALCIUM"/>
    <property type="match status" value="4"/>
</dbReference>
<proteinExistence type="predicted"/>
<dbReference type="InterPro" id="IPR011049">
    <property type="entry name" value="Serralysin-like_metalloprot_C"/>
</dbReference>
<comment type="subcellular location">
    <subcellularLocation>
        <location evidence="1">Secreted</location>
    </subcellularLocation>
</comment>
<dbReference type="InterPro" id="IPR001343">
    <property type="entry name" value="Hemolysn_Ca-bd"/>
</dbReference>
<name>A0ABU1DJH7_9HYPH</name>
<dbReference type="EMBL" id="JADBEO010000045">
    <property type="protein sequence ID" value="MDR4308276.1"/>
    <property type="molecule type" value="Genomic_DNA"/>
</dbReference>
<dbReference type="RefSeq" id="WP_309393890.1">
    <property type="nucleotide sequence ID" value="NZ_JADBEO010000045.1"/>
</dbReference>
<sequence>MSTIEYAPLDDPNDLNYGVYAPSFMFGRGLVRDGSSTTYVLTGANQISLQFNGEALEYNGKGRPTDGHVTSCRIFIGEELQATITDIDIKASKLAGLDSAKEFYDLLGKMDITGSAGDDLMTGWRHDDTLQGGDGQDQLIGGAGDDRLFGGDGNDIFGIDSGKDVADGGAGLDLVAVAFGGKTDVEIDLRDTGFQKVGGGETIKLISIEGAYGGNGDDKLTGDAQANALSGNYGDDTLIGGAGDDTIYGGLGDDVLKGGAGEDTLGFGSSNDHGVTVSLANHGVQKIGEGRDKIVGFENIRGTYYDDKLTGDDGFNHIEGGNGDDTINGGGGQDGLFGDSGDDVFLFKGKIVGVANIADFNDYGDHDLIDLSGVDANVNLKGDQDFAFIGTDAFTGVVGQLRWSHFGNDPSRDILVSGDTNGDGVADFNIQLTSPVASLTIGDFDL</sequence>
<dbReference type="SUPFAM" id="SSF51120">
    <property type="entry name" value="beta-Roll"/>
    <property type="match status" value="3"/>
</dbReference>
<gene>
    <name evidence="3" type="ORF">IHQ68_16785</name>
</gene>
<dbReference type="InterPro" id="IPR018511">
    <property type="entry name" value="Hemolysin-typ_Ca-bd_CS"/>
</dbReference>
<dbReference type="PANTHER" id="PTHR38340">
    <property type="entry name" value="S-LAYER PROTEIN"/>
    <property type="match status" value="1"/>
</dbReference>
<keyword evidence="2" id="KW-0964">Secreted</keyword>
<dbReference type="Proteomes" id="UP001181622">
    <property type="component" value="Unassembled WGS sequence"/>
</dbReference>
<keyword evidence="4" id="KW-1185">Reference proteome</keyword>
<dbReference type="Gene3D" id="2.150.10.10">
    <property type="entry name" value="Serralysin-like metalloprotease, C-terminal"/>
    <property type="match status" value="2"/>
</dbReference>
<protein>
    <recommendedName>
        <fullName evidence="5">Hemolysin-type calcium-binding repeat (2 copies)</fullName>
    </recommendedName>
</protein>
<evidence type="ECO:0000313" key="4">
    <source>
        <dbReference type="Proteomes" id="UP001181622"/>
    </source>
</evidence>
<comment type="caution">
    <text evidence="3">The sequence shown here is derived from an EMBL/GenBank/DDBJ whole genome shotgun (WGS) entry which is preliminary data.</text>
</comment>
<dbReference type="InterPro" id="IPR050557">
    <property type="entry name" value="RTX_toxin/Mannuronan_C5-epim"/>
</dbReference>
<evidence type="ECO:0000256" key="1">
    <source>
        <dbReference type="ARBA" id="ARBA00004613"/>
    </source>
</evidence>
<evidence type="ECO:0000313" key="3">
    <source>
        <dbReference type="EMBL" id="MDR4308276.1"/>
    </source>
</evidence>
<evidence type="ECO:0000256" key="2">
    <source>
        <dbReference type="ARBA" id="ARBA00022525"/>
    </source>
</evidence>
<evidence type="ECO:0008006" key="5">
    <source>
        <dbReference type="Google" id="ProtNLM"/>
    </source>
</evidence>
<dbReference type="Pfam" id="PF00353">
    <property type="entry name" value="HemolysinCabind"/>
    <property type="match status" value="3"/>
</dbReference>
<reference evidence="3" key="1">
    <citation type="submission" date="2020-10" db="EMBL/GenBank/DDBJ databases">
        <authorList>
            <person name="Abbas A."/>
            <person name="Razzaq R."/>
            <person name="Waqas M."/>
            <person name="Abbas N."/>
            <person name="Nielsen T.K."/>
            <person name="Hansen L.H."/>
            <person name="Hussain S."/>
            <person name="Shahid M."/>
        </authorList>
    </citation>
    <scope>NUCLEOTIDE SEQUENCE</scope>
    <source>
        <strain evidence="3">S14</strain>
    </source>
</reference>
<dbReference type="PANTHER" id="PTHR38340:SF1">
    <property type="entry name" value="S-LAYER PROTEIN"/>
    <property type="match status" value="1"/>
</dbReference>